<sequence>MNRHIAPPEFAMSFTPEAVLLEHRDGFGWRPLGQAPFAGREMTARLAALRDQAGVAPGDLDTVVVIPDDQILYTTLTVPVGSDTPKAVARALEAMTPYRADELAFDWCPSDNGDIETLRIAAVARRTLEEAEDFARAQGFRPSGFVARPDDARFDGQPDFGPSRLADDRFVRMPFSEPDLLGARVTDPVVADPAPAPAAAPVITRIVPHLALPRADARPVSAQPVGDAASARAAAPAAPSSAAVAEVIRHGDPKTPAAPRVLPPRAQAVHDCARQARAVRAAAPEETGPPALSALARLRRLDPGRLPVMMGLLVLGLVAVLAFFGAKPSGEAVPPAEIAAPAPAPQPADTAPASAPADVAVAAPEPAAPEPAAPEPAAPEPAAPEPAAPEPVAPLPAAPGETAEAPPARASEAGATPSAATQQPTAPPPALASPAPGQQEAATAGTATASRPLPAPAQPQQPTPAAQGGDALSRALAEAMNRPEPAAPQTPISAATLARDLAEAPRPRAATPAGPAQPAPAAEVPAAPAATPPAVVPARQQLASSSRPPRVAPVRASAPARTDARPAVPANPRPYAERARQEPARLKTARPPERPAVAAAPRAPAAAPKAAPARASQPAAGSARPPARPEPQGSLEEGSRSEEGQRTRLTRAEEQALTDLLRDLRTAQAGASGLSQAERGAVVRLADARPTRKPVSVNAPSKRAVQDAVAAAVADADRPAAFAAGLGRSARPAARPGESRRAARGDPGPGNASLSSGAINQAVAAAVSESSSLPGAVALTALRSSALPPRRAAGAGAAAVAAAVAAAPLAPTPDDLRAAAQAQSEDAALAEQRRQDAELQAQAQARARARADWDAAAEAQARAAAEARARALAEAEARAAAARQQRYAPPEAEDEPEVAAAVPDGRTPTTAGVAATVKDGIQINRTQIIGTIGAGKASRALVRLSNGRVLTLRLGDKINGGTITDIGDSRITFVKGGQAQALSVLGGR</sequence>
<dbReference type="EMBL" id="JBHRXY010000010">
    <property type="protein sequence ID" value="MFC3630332.1"/>
    <property type="molecule type" value="Genomic_DNA"/>
</dbReference>
<feature type="compositionally biased region" description="Low complexity" evidence="1">
    <location>
        <begin position="432"/>
        <end position="449"/>
    </location>
</feature>
<feature type="compositionally biased region" description="Basic and acidic residues" evidence="1">
    <location>
        <begin position="575"/>
        <end position="593"/>
    </location>
</feature>
<feature type="compositionally biased region" description="Low complexity" evidence="1">
    <location>
        <begin position="815"/>
        <end position="830"/>
    </location>
</feature>
<reference evidence="3" key="1">
    <citation type="journal article" date="2019" name="Int. J. Syst. Evol. Microbiol.">
        <title>The Global Catalogue of Microorganisms (GCM) 10K type strain sequencing project: providing services to taxonomists for standard genome sequencing and annotation.</title>
        <authorList>
            <consortium name="The Broad Institute Genomics Platform"/>
            <consortium name="The Broad Institute Genome Sequencing Center for Infectious Disease"/>
            <person name="Wu L."/>
            <person name="Ma J."/>
        </authorList>
    </citation>
    <scope>NUCLEOTIDE SEQUENCE [LARGE SCALE GENOMIC DNA]</scope>
    <source>
        <strain evidence="3">KCTC 42473</strain>
    </source>
</reference>
<feature type="region of interest" description="Disordered" evidence="1">
    <location>
        <begin position="337"/>
        <end position="704"/>
    </location>
</feature>
<protein>
    <recommendedName>
        <fullName evidence="4">Meckel syndrome type 1 protein</fullName>
    </recommendedName>
</protein>
<comment type="caution">
    <text evidence="2">The sequence shown here is derived from an EMBL/GenBank/DDBJ whole genome shotgun (WGS) entry which is preliminary data.</text>
</comment>
<feature type="compositionally biased region" description="Pro residues" evidence="1">
    <location>
        <begin position="453"/>
        <end position="462"/>
    </location>
</feature>
<name>A0ABV7U649_9RHOB</name>
<feature type="compositionally biased region" description="Pro residues" evidence="1">
    <location>
        <begin position="366"/>
        <end position="397"/>
    </location>
</feature>
<feature type="compositionally biased region" description="Low complexity" evidence="1">
    <location>
        <begin position="398"/>
        <end position="424"/>
    </location>
</feature>
<keyword evidence="3" id="KW-1185">Reference proteome</keyword>
<feature type="region of interest" description="Disordered" evidence="1">
    <location>
        <begin position="815"/>
        <end position="843"/>
    </location>
</feature>
<evidence type="ECO:0000313" key="3">
    <source>
        <dbReference type="Proteomes" id="UP001595539"/>
    </source>
</evidence>
<feature type="compositionally biased region" description="Low complexity" evidence="1">
    <location>
        <begin position="881"/>
        <end position="890"/>
    </location>
</feature>
<dbReference type="RefSeq" id="WP_377761933.1">
    <property type="nucleotide sequence ID" value="NZ_JBHRXY010000010.1"/>
</dbReference>
<proteinExistence type="predicted"/>
<gene>
    <name evidence="2" type="ORF">ACFOM8_12845</name>
</gene>
<dbReference type="SUPFAM" id="SSF53067">
    <property type="entry name" value="Actin-like ATPase domain"/>
    <property type="match status" value="1"/>
</dbReference>
<evidence type="ECO:0000313" key="2">
    <source>
        <dbReference type="EMBL" id="MFC3630332.1"/>
    </source>
</evidence>
<feature type="compositionally biased region" description="Basic and acidic residues" evidence="1">
    <location>
        <begin position="637"/>
        <end position="665"/>
    </location>
</feature>
<feature type="compositionally biased region" description="Low complexity" evidence="1">
    <location>
        <begin position="595"/>
        <end position="636"/>
    </location>
</feature>
<feature type="compositionally biased region" description="Low complexity" evidence="1">
    <location>
        <begin position="337"/>
        <end position="365"/>
    </location>
</feature>
<dbReference type="InterPro" id="IPR043129">
    <property type="entry name" value="ATPase_NBD"/>
</dbReference>
<feature type="region of interest" description="Disordered" evidence="1">
    <location>
        <begin position="881"/>
        <end position="907"/>
    </location>
</feature>
<dbReference type="Proteomes" id="UP001595539">
    <property type="component" value="Unassembled WGS sequence"/>
</dbReference>
<feature type="compositionally biased region" description="Low complexity" evidence="1">
    <location>
        <begin position="536"/>
        <end position="561"/>
    </location>
</feature>
<evidence type="ECO:0000256" key="1">
    <source>
        <dbReference type="SAM" id="MobiDB-lite"/>
    </source>
</evidence>
<organism evidence="2 3">
    <name type="scientific">Paracoccus angustae</name>
    <dbReference type="NCBI Taxonomy" id="1671480"/>
    <lineage>
        <taxon>Bacteria</taxon>
        <taxon>Pseudomonadati</taxon>
        <taxon>Pseudomonadota</taxon>
        <taxon>Alphaproteobacteria</taxon>
        <taxon>Rhodobacterales</taxon>
        <taxon>Paracoccaceae</taxon>
        <taxon>Paracoccus</taxon>
    </lineage>
</organism>
<accession>A0ABV7U649</accession>
<feature type="region of interest" description="Disordered" evidence="1">
    <location>
        <begin position="723"/>
        <end position="755"/>
    </location>
</feature>
<evidence type="ECO:0008006" key="4">
    <source>
        <dbReference type="Google" id="ProtNLM"/>
    </source>
</evidence>
<feature type="compositionally biased region" description="Low complexity" evidence="1">
    <location>
        <begin position="507"/>
        <end position="529"/>
    </location>
</feature>